<dbReference type="SUPFAM" id="SSF57959">
    <property type="entry name" value="Leucine zipper domain"/>
    <property type="match status" value="1"/>
</dbReference>
<dbReference type="GO" id="GO:0003700">
    <property type="term" value="F:DNA-binding transcription factor activity"/>
    <property type="evidence" value="ECO:0007669"/>
    <property type="project" value="InterPro"/>
</dbReference>
<keyword evidence="4" id="KW-0238">DNA-binding</keyword>
<keyword evidence="8" id="KW-1133">Transmembrane helix</keyword>
<evidence type="ECO:0000256" key="7">
    <source>
        <dbReference type="SAM" id="MobiDB-lite"/>
    </source>
</evidence>
<evidence type="ECO:0000256" key="4">
    <source>
        <dbReference type="ARBA" id="ARBA00023125"/>
    </source>
</evidence>
<evidence type="ECO:0000313" key="11">
    <source>
        <dbReference type="Proteomes" id="UP001489004"/>
    </source>
</evidence>
<dbReference type="InterPro" id="IPR004827">
    <property type="entry name" value="bZIP"/>
</dbReference>
<protein>
    <recommendedName>
        <fullName evidence="9">BZIP domain-containing protein</fullName>
    </recommendedName>
</protein>
<gene>
    <name evidence="10" type="ORF">WJX72_002650</name>
</gene>
<evidence type="ECO:0000313" key="10">
    <source>
        <dbReference type="EMBL" id="KAK9808728.1"/>
    </source>
</evidence>
<feature type="region of interest" description="Disordered" evidence="7">
    <location>
        <begin position="52"/>
        <end position="201"/>
    </location>
</feature>
<feature type="compositionally biased region" description="Basic and acidic residues" evidence="7">
    <location>
        <begin position="170"/>
        <end position="188"/>
    </location>
</feature>
<comment type="caution">
    <text evidence="10">The sequence shown here is derived from an EMBL/GenBank/DDBJ whole genome shotgun (WGS) entry which is preliminary data.</text>
</comment>
<dbReference type="Proteomes" id="UP001489004">
    <property type="component" value="Unassembled WGS sequence"/>
</dbReference>
<name>A0AAW1PFK4_9CHLO</name>
<feature type="region of interest" description="Disordered" evidence="7">
    <location>
        <begin position="292"/>
        <end position="340"/>
    </location>
</feature>
<keyword evidence="6" id="KW-0539">Nucleus</keyword>
<evidence type="ECO:0000256" key="1">
    <source>
        <dbReference type="ARBA" id="ARBA00004123"/>
    </source>
</evidence>
<feature type="domain" description="BZIP" evidence="9">
    <location>
        <begin position="173"/>
        <end position="236"/>
    </location>
</feature>
<keyword evidence="8" id="KW-0472">Membrane</keyword>
<dbReference type="PANTHER" id="PTHR47416:SF8">
    <property type="entry name" value="BASIC-LEUCINE ZIPPER TRANSCRIPTION FACTOR E-RELATED"/>
    <property type="match status" value="1"/>
</dbReference>
<comment type="subcellular location">
    <subcellularLocation>
        <location evidence="1">Nucleus</location>
    </subcellularLocation>
</comment>
<evidence type="ECO:0000256" key="3">
    <source>
        <dbReference type="ARBA" id="ARBA00023015"/>
    </source>
</evidence>
<proteinExistence type="inferred from homology"/>
<feature type="compositionally biased region" description="Polar residues" evidence="7">
    <location>
        <begin position="92"/>
        <end position="108"/>
    </location>
</feature>
<evidence type="ECO:0000256" key="2">
    <source>
        <dbReference type="ARBA" id="ARBA00007163"/>
    </source>
</evidence>
<comment type="similarity">
    <text evidence="2">Belongs to the bZIP family.</text>
</comment>
<dbReference type="Gene3D" id="1.20.5.170">
    <property type="match status" value="1"/>
</dbReference>
<keyword evidence="8" id="KW-0812">Transmembrane</keyword>
<evidence type="ECO:0000256" key="5">
    <source>
        <dbReference type="ARBA" id="ARBA00023163"/>
    </source>
</evidence>
<feature type="compositionally biased region" description="Basic and acidic residues" evidence="7">
    <location>
        <begin position="109"/>
        <end position="120"/>
    </location>
</feature>
<keyword evidence="3" id="KW-0805">Transcription regulation</keyword>
<dbReference type="AlphaFoldDB" id="A0AAW1PFK4"/>
<evidence type="ECO:0000256" key="6">
    <source>
        <dbReference type="ARBA" id="ARBA00023242"/>
    </source>
</evidence>
<dbReference type="CDD" id="cd14704">
    <property type="entry name" value="bZIP_HY5-like"/>
    <property type="match status" value="1"/>
</dbReference>
<evidence type="ECO:0000256" key="8">
    <source>
        <dbReference type="SAM" id="Phobius"/>
    </source>
</evidence>
<reference evidence="10 11" key="1">
    <citation type="journal article" date="2024" name="Nat. Commun.">
        <title>Phylogenomics reveals the evolutionary origins of lichenization in chlorophyte algae.</title>
        <authorList>
            <person name="Puginier C."/>
            <person name="Libourel C."/>
            <person name="Otte J."/>
            <person name="Skaloud P."/>
            <person name="Haon M."/>
            <person name="Grisel S."/>
            <person name="Petersen M."/>
            <person name="Berrin J.G."/>
            <person name="Delaux P.M."/>
            <person name="Dal Grande F."/>
            <person name="Keller J."/>
        </authorList>
    </citation>
    <scope>NUCLEOTIDE SEQUENCE [LARGE SCALE GENOMIC DNA]</scope>
    <source>
        <strain evidence="10 11">SAG 2043</strain>
    </source>
</reference>
<dbReference type="PANTHER" id="PTHR47416">
    <property type="entry name" value="BASIC-LEUCINE ZIPPER TRANSCRIPTION FACTOR F-RELATED"/>
    <property type="match status" value="1"/>
</dbReference>
<dbReference type="PROSITE" id="PS50217">
    <property type="entry name" value="BZIP"/>
    <property type="match status" value="1"/>
</dbReference>
<accession>A0AAW1PFK4</accession>
<feature type="compositionally biased region" description="Low complexity" evidence="7">
    <location>
        <begin position="152"/>
        <end position="168"/>
    </location>
</feature>
<dbReference type="GO" id="GO:0005634">
    <property type="term" value="C:nucleus"/>
    <property type="evidence" value="ECO:0007669"/>
    <property type="project" value="UniProtKB-SubCell"/>
</dbReference>
<feature type="compositionally biased region" description="Polar residues" evidence="7">
    <location>
        <begin position="55"/>
        <end position="79"/>
    </location>
</feature>
<dbReference type="GO" id="GO:0003677">
    <property type="term" value="F:DNA binding"/>
    <property type="evidence" value="ECO:0007669"/>
    <property type="project" value="UniProtKB-KW"/>
</dbReference>
<dbReference type="InterPro" id="IPR046347">
    <property type="entry name" value="bZIP_sf"/>
</dbReference>
<dbReference type="EMBL" id="JALJOR010000011">
    <property type="protein sequence ID" value="KAK9808728.1"/>
    <property type="molecule type" value="Genomic_DNA"/>
</dbReference>
<organism evidence="10 11">
    <name type="scientific">[Myrmecia] bisecta</name>
    <dbReference type="NCBI Taxonomy" id="41462"/>
    <lineage>
        <taxon>Eukaryota</taxon>
        <taxon>Viridiplantae</taxon>
        <taxon>Chlorophyta</taxon>
        <taxon>core chlorophytes</taxon>
        <taxon>Trebouxiophyceae</taxon>
        <taxon>Trebouxiales</taxon>
        <taxon>Trebouxiaceae</taxon>
        <taxon>Myrmecia</taxon>
    </lineage>
</organism>
<evidence type="ECO:0000259" key="9">
    <source>
        <dbReference type="PROSITE" id="PS50217"/>
    </source>
</evidence>
<dbReference type="Pfam" id="PF00170">
    <property type="entry name" value="bZIP_1"/>
    <property type="match status" value="1"/>
</dbReference>
<dbReference type="SMART" id="SM00338">
    <property type="entry name" value="BRLZ"/>
    <property type="match status" value="1"/>
</dbReference>
<feature type="transmembrane region" description="Helical" evidence="8">
    <location>
        <begin position="343"/>
        <end position="363"/>
    </location>
</feature>
<sequence>MRSRKRTEEGSIEWMHTAEQDTDWIKLLLDTPAAAAELDAALLEDGPELLDAGCSSGSRQQTLPGSSEAHQASNNQLTGPASEVQGPPRSPTWGQTDSATVSGSQSEQVHSDHARSDHASGPDSDSESVKEGRLNARPPSSADGTVDLYVQSASSASPASGSAGAQGAEEAERARQQARMERNRESAHHSRQRKKMQLHEAEQRCQELQTQNNHLTGLVSRLTAENAALHHHLAAVCQRTGTPLPGPVMPPVLAPGMQPGMMRPPFGPYGPPMGMPLPPHVLMGQTPKVPIQKLKPSRPAAPEKRKAGKPDAGTSSSDSAGLPTSVPTSQAPEGRGRKRARTAAGASTALLALCCFFVFMGPMGPAIPGIGNTGGGLGLEYAALPGAPVRAGGRVLTALDMLPDNDTASSEVAVSTIPGGQLDILWQPDTNLTGVGVQVNDRGAEALALQRLKDLAPVALFSDWGPGLASRHWKDFPQLADSILASDHFASPLVCEERFRFDASAVADPAAVRRQLQRYLGTMQTFRGRAVSGAMPLPPIGHMEEEARAFQDVDPDEPKPKATIGCSQKEDDEEDAEAIVSVMLPTKQLAGSADAYFTSLDQLYVVVLKPRKQYTTYACTLPKPILV</sequence>
<keyword evidence="11" id="KW-1185">Reference proteome</keyword>
<keyword evidence="5" id="KW-0804">Transcription</keyword>